<proteinExistence type="predicted"/>
<reference evidence="3" key="1">
    <citation type="submission" date="2019-11" db="UniProtKB">
        <authorList>
            <consortium name="WormBaseParasite"/>
        </authorList>
    </citation>
    <scope>IDENTIFICATION</scope>
</reference>
<dbReference type="InterPro" id="IPR014044">
    <property type="entry name" value="CAP_dom"/>
</dbReference>
<feature type="signal peptide" evidence="1">
    <location>
        <begin position="1"/>
        <end position="17"/>
    </location>
</feature>
<dbReference type="Gene3D" id="3.40.33.10">
    <property type="entry name" value="CAP"/>
    <property type="match status" value="1"/>
</dbReference>
<evidence type="ECO:0000313" key="3">
    <source>
        <dbReference type="WBParaSite" id="MCU_013424-RA"/>
    </source>
</evidence>
<accession>A0A5K3FYY5</accession>
<dbReference type="AlphaFoldDB" id="A0A5K3FYY5"/>
<feature type="chain" id="PRO_5024345306" evidence="1">
    <location>
        <begin position="18"/>
        <end position="192"/>
    </location>
</feature>
<dbReference type="SMART" id="SM00198">
    <property type="entry name" value="SCP"/>
    <property type="match status" value="1"/>
</dbReference>
<feature type="domain" description="SCP" evidence="2">
    <location>
        <begin position="23"/>
        <end position="168"/>
    </location>
</feature>
<dbReference type="InterPro" id="IPR001283">
    <property type="entry name" value="CRISP-related"/>
</dbReference>
<protein>
    <submittedName>
        <fullName evidence="3">SCP domain-containing protein</fullName>
    </submittedName>
</protein>
<keyword evidence="1" id="KW-0732">Signal</keyword>
<evidence type="ECO:0000256" key="1">
    <source>
        <dbReference type="SAM" id="SignalP"/>
    </source>
</evidence>
<dbReference type="Pfam" id="PF00188">
    <property type="entry name" value="CAP"/>
    <property type="match status" value="1"/>
</dbReference>
<name>A0A5K3FYY5_MESCO</name>
<dbReference type="InterPro" id="IPR035940">
    <property type="entry name" value="CAP_sf"/>
</dbReference>
<dbReference type="SUPFAM" id="SSF55797">
    <property type="entry name" value="PR-1-like"/>
    <property type="match status" value="1"/>
</dbReference>
<sequence length="192" mass="21915">MAQNLLCLLVLASAVAGLLPSAKERNEILEAHREIRKRVEPTAANMLAMEYFDHLENLALSWVSLCRPEKPDIKRFPKYRDFGAILTASQEETFNYTDFLTSYEVEKLSYNYEKNYCTGYCKNYLQLVTATSNRVGCATMNCDKKGSSGYKIKHLGLCLYKHAIGVNERPYKKGTSCSGCFERAWCIQKQCF</sequence>
<organism evidence="3">
    <name type="scientific">Mesocestoides corti</name>
    <name type="common">Flatworm</name>
    <dbReference type="NCBI Taxonomy" id="53468"/>
    <lineage>
        <taxon>Eukaryota</taxon>
        <taxon>Metazoa</taxon>
        <taxon>Spiralia</taxon>
        <taxon>Lophotrochozoa</taxon>
        <taxon>Platyhelminthes</taxon>
        <taxon>Cestoda</taxon>
        <taxon>Eucestoda</taxon>
        <taxon>Cyclophyllidea</taxon>
        <taxon>Mesocestoididae</taxon>
        <taxon>Mesocestoides</taxon>
    </lineage>
</organism>
<dbReference type="WBParaSite" id="MCU_013424-RA">
    <property type="protein sequence ID" value="MCU_013424-RA"/>
    <property type="gene ID" value="MCU_013424"/>
</dbReference>
<dbReference type="PANTHER" id="PTHR10334">
    <property type="entry name" value="CYSTEINE-RICH SECRETORY PROTEIN-RELATED"/>
    <property type="match status" value="1"/>
</dbReference>
<evidence type="ECO:0000259" key="2">
    <source>
        <dbReference type="SMART" id="SM00198"/>
    </source>
</evidence>